<comment type="subunit">
    <text evidence="2">Homotrimer.</text>
</comment>
<dbReference type="SUPFAM" id="SSF56935">
    <property type="entry name" value="Porins"/>
    <property type="match status" value="1"/>
</dbReference>
<dbReference type="GO" id="GO:0034220">
    <property type="term" value="P:monoatomic ion transmembrane transport"/>
    <property type="evidence" value="ECO:0007669"/>
    <property type="project" value="InterPro"/>
</dbReference>
<evidence type="ECO:0000256" key="5">
    <source>
        <dbReference type="ARBA" id="ARBA00022692"/>
    </source>
</evidence>
<dbReference type="InterPro" id="IPR050298">
    <property type="entry name" value="Gram-neg_bact_OMP"/>
</dbReference>
<organism evidence="12 13">
    <name type="scientific">Neisseria shayeganii</name>
    <dbReference type="NCBI Taxonomy" id="607712"/>
    <lineage>
        <taxon>Bacteria</taxon>
        <taxon>Pseudomonadati</taxon>
        <taxon>Pseudomonadota</taxon>
        <taxon>Betaproteobacteria</taxon>
        <taxon>Neisseriales</taxon>
        <taxon>Neisseriaceae</taxon>
        <taxon>Neisseria</taxon>
    </lineage>
</organism>
<evidence type="ECO:0000256" key="10">
    <source>
        <dbReference type="ARBA" id="ARBA00023237"/>
    </source>
</evidence>
<dbReference type="Pfam" id="PF00267">
    <property type="entry name" value="Porin_1"/>
    <property type="match status" value="1"/>
</dbReference>
<dbReference type="InterPro" id="IPR023614">
    <property type="entry name" value="Porin_dom_sf"/>
</dbReference>
<dbReference type="InterPro" id="IPR002299">
    <property type="entry name" value="Porin_Neis"/>
</dbReference>
<evidence type="ECO:0000256" key="8">
    <source>
        <dbReference type="ARBA" id="ARBA00023114"/>
    </source>
</evidence>
<protein>
    <submittedName>
        <fullName evidence="12">Porin</fullName>
    </submittedName>
</protein>
<dbReference type="InterPro" id="IPR033900">
    <property type="entry name" value="Gram_neg_porin_domain"/>
</dbReference>
<comment type="subcellular location">
    <subcellularLocation>
        <location evidence="1">Cell outer membrane</location>
        <topology evidence="1">Multi-pass membrane protein</topology>
    </subcellularLocation>
</comment>
<name>A0A7D7NC23_9NEIS</name>
<dbReference type="InterPro" id="IPR001702">
    <property type="entry name" value="Porin_Gram-ve"/>
</dbReference>
<dbReference type="GO" id="GO:0009279">
    <property type="term" value="C:cell outer membrane"/>
    <property type="evidence" value="ECO:0007669"/>
    <property type="project" value="UniProtKB-SubCell"/>
</dbReference>
<dbReference type="CDD" id="cd00342">
    <property type="entry name" value="gram_neg_porins"/>
    <property type="match status" value="1"/>
</dbReference>
<evidence type="ECO:0000313" key="13">
    <source>
        <dbReference type="Proteomes" id="UP000514752"/>
    </source>
</evidence>
<accession>A0A7D7NC23</accession>
<keyword evidence="3" id="KW-0813">Transport</keyword>
<dbReference type="PANTHER" id="PTHR34501:SF9">
    <property type="entry name" value="MAJOR OUTER MEMBRANE PROTEIN P.IA"/>
    <property type="match status" value="1"/>
</dbReference>
<dbReference type="PRINTS" id="PR00182">
    <property type="entry name" value="ECOLNEIPORIN"/>
</dbReference>
<evidence type="ECO:0000256" key="4">
    <source>
        <dbReference type="ARBA" id="ARBA00022452"/>
    </source>
</evidence>
<feature type="signal peptide" evidence="11">
    <location>
        <begin position="1"/>
        <end position="19"/>
    </location>
</feature>
<evidence type="ECO:0000256" key="3">
    <source>
        <dbReference type="ARBA" id="ARBA00022448"/>
    </source>
</evidence>
<dbReference type="EMBL" id="CP059567">
    <property type="protein sequence ID" value="QMT40658.1"/>
    <property type="molecule type" value="Genomic_DNA"/>
</dbReference>
<evidence type="ECO:0000313" key="12">
    <source>
        <dbReference type="EMBL" id="QMT40658.1"/>
    </source>
</evidence>
<evidence type="ECO:0000256" key="6">
    <source>
        <dbReference type="ARBA" id="ARBA00022729"/>
    </source>
</evidence>
<feature type="chain" id="PRO_5028482828" evidence="11">
    <location>
        <begin position="20"/>
        <end position="335"/>
    </location>
</feature>
<dbReference type="Proteomes" id="UP000514752">
    <property type="component" value="Chromosome"/>
</dbReference>
<dbReference type="GO" id="GO:0046930">
    <property type="term" value="C:pore complex"/>
    <property type="evidence" value="ECO:0007669"/>
    <property type="project" value="UniProtKB-KW"/>
</dbReference>
<dbReference type="RefSeq" id="WP_182122290.1">
    <property type="nucleotide sequence ID" value="NZ_CP059567.1"/>
</dbReference>
<dbReference type="Gene3D" id="2.40.160.10">
    <property type="entry name" value="Porin"/>
    <property type="match status" value="1"/>
</dbReference>
<keyword evidence="7" id="KW-0406">Ion transport</keyword>
<dbReference type="KEGG" id="nsg:H3L94_00890"/>
<keyword evidence="10" id="KW-0998">Cell outer membrane</keyword>
<dbReference type="GO" id="GO:0015288">
    <property type="term" value="F:porin activity"/>
    <property type="evidence" value="ECO:0007669"/>
    <property type="project" value="UniProtKB-KW"/>
</dbReference>
<reference evidence="12 13" key="1">
    <citation type="submission" date="2020-07" db="EMBL/GenBank/DDBJ databases">
        <title>Genomic diversity of species in the Neisseriaceae family.</title>
        <authorList>
            <person name="Vincent A.T."/>
            <person name="Bernet E."/>
            <person name="Veyrier F.J."/>
        </authorList>
    </citation>
    <scope>NUCLEOTIDE SEQUENCE [LARGE SCALE GENOMIC DNA]</scope>
    <source>
        <strain evidence="12 13">DSM 22244</strain>
    </source>
</reference>
<keyword evidence="6 11" id="KW-0732">Signal</keyword>
<evidence type="ECO:0000256" key="2">
    <source>
        <dbReference type="ARBA" id="ARBA00011233"/>
    </source>
</evidence>
<evidence type="ECO:0000256" key="1">
    <source>
        <dbReference type="ARBA" id="ARBA00004571"/>
    </source>
</evidence>
<proteinExistence type="predicted"/>
<dbReference type="PRINTS" id="PR00184">
    <property type="entry name" value="NEISSPPORIN"/>
</dbReference>
<dbReference type="AlphaFoldDB" id="A0A7D7NC23"/>
<keyword evidence="4" id="KW-1134">Transmembrane beta strand</keyword>
<gene>
    <name evidence="12" type="ORF">H3L94_00890</name>
</gene>
<evidence type="ECO:0000256" key="7">
    <source>
        <dbReference type="ARBA" id="ARBA00023065"/>
    </source>
</evidence>
<keyword evidence="5" id="KW-0812">Transmembrane</keyword>
<sequence length="335" mass="35754">MKKTLIALALVSLPVAASAEVILYGAVKAGVEYQSNSERAASGHKEKAFHIVDYGTRIGLKGSEDLGNGLKAIWQIETKANVGGGEEKGFGTRDSFIGLEGGFGTVRAGFVSSPLKHAVDAQDNWEYSDEVLGLGRYTRFGARRTSINYTSPNWGGFELMAQYAPGNNVYGGNRSDKVPVYGLGLGYSNSGFFARYAVDYYTVRADKDAHVHNLSGGYDANNLYVALGLQYAKNNDGSLTAVNYGHENTREVQLSGAYTFGAVTPKLTAAYGKSSSSNTNAHSGARYTQVIAGADYAFSRRTTGLVSLGWLRDKAGTGAKNVNSWSVGTGVVHKF</sequence>
<evidence type="ECO:0000256" key="9">
    <source>
        <dbReference type="ARBA" id="ARBA00023136"/>
    </source>
</evidence>
<keyword evidence="8" id="KW-0626">Porin</keyword>
<evidence type="ECO:0000256" key="11">
    <source>
        <dbReference type="SAM" id="SignalP"/>
    </source>
</evidence>
<dbReference type="PANTHER" id="PTHR34501">
    <property type="entry name" value="PROTEIN YDDL-RELATED"/>
    <property type="match status" value="1"/>
</dbReference>
<keyword evidence="9" id="KW-0472">Membrane</keyword>